<organism evidence="6 7">
    <name type="scientific">Pseudoalteromonas spongiae</name>
    <dbReference type="NCBI Taxonomy" id="298657"/>
    <lineage>
        <taxon>Bacteria</taxon>
        <taxon>Pseudomonadati</taxon>
        <taxon>Pseudomonadota</taxon>
        <taxon>Gammaproteobacteria</taxon>
        <taxon>Alteromonadales</taxon>
        <taxon>Pseudoalteromonadaceae</taxon>
        <taxon>Pseudoalteromonas</taxon>
    </lineage>
</organism>
<dbReference type="PRINTS" id="PR00413">
    <property type="entry name" value="HADHALOGNASE"/>
</dbReference>
<evidence type="ECO:0000256" key="1">
    <source>
        <dbReference type="ARBA" id="ARBA00001946"/>
    </source>
</evidence>
<comment type="similarity">
    <text evidence="2">Belongs to the HAD-like hydrolase superfamily. CbbY/CbbZ/Gph/YieH family.</text>
</comment>
<evidence type="ECO:0000256" key="3">
    <source>
        <dbReference type="ARBA" id="ARBA00022723"/>
    </source>
</evidence>
<dbReference type="InterPro" id="IPR036412">
    <property type="entry name" value="HAD-like_sf"/>
</dbReference>
<evidence type="ECO:0000256" key="4">
    <source>
        <dbReference type="ARBA" id="ARBA00022842"/>
    </source>
</evidence>
<dbReference type="NCBIfam" id="TIGR01509">
    <property type="entry name" value="HAD-SF-IA-v3"/>
    <property type="match status" value="1"/>
</dbReference>
<comment type="cofactor">
    <cofactor evidence="1">
        <name>Mg(2+)</name>
        <dbReference type="ChEBI" id="CHEBI:18420"/>
    </cofactor>
</comment>
<dbReference type="InterPro" id="IPR006439">
    <property type="entry name" value="HAD-SF_hydro_IA"/>
</dbReference>
<protein>
    <submittedName>
        <fullName evidence="6">HAD family phosphatase</fullName>
    </submittedName>
</protein>
<dbReference type="SFLD" id="SFLDG01129">
    <property type="entry name" value="C1.5:_HAD__Beta-PGM__Phosphata"/>
    <property type="match status" value="1"/>
</dbReference>
<keyword evidence="7" id="KW-1185">Reference proteome</keyword>
<gene>
    <name evidence="6" type="ORF">WAE96_04695</name>
</gene>
<dbReference type="InterPro" id="IPR041492">
    <property type="entry name" value="HAD_2"/>
</dbReference>
<reference evidence="6 7" key="1">
    <citation type="submission" date="2023-12" db="EMBL/GenBank/DDBJ databases">
        <title>Friends and Foes: Symbiotic and Algicidal bacterial influence on Karenia brevis blooms.</title>
        <authorList>
            <person name="Fei C."/>
            <person name="Mohamed A.R."/>
            <person name="Booker A."/>
            <person name="Arshad M."/>
            <person name="Klass S."/>
            <person name="Ahn S."/>
            <person name="Gilbert P.M."/>
            <person name="Heil C.A."/>
            <person name="Martinez J.M."/>
            <person name="Amin S.A."/>
        </authorList>
    </citation>
    <scope>NUCLEOTIDE SEQUENCE [LARGE SCALE GENOMIC DNA]</scope>
    <source>
        <strain evidence="6 7">CE15</strain>
    </source>
</reference>
<evidence type="ECO:0000256" key="2">
    <source>
        <dbReference type="ARBA" id="ARBA00006171"/>
    </source>
</evidence>
<dbReference type="RefSeq" id="WP_336434725.1">
    <property type="nucleotide sequence ID" value="NZ_JBAWKS010000001.1"/>
</dbReference>
<dbReference type="SUPFAM" id="SSF56784">
    <property type="entry name" value="HAD-like"/>
    <property type="match status" value="1"/>
</dbReference>
<dbReference type="Gene3D" id="1.10.150.240">
    <property type="entry name" value="Putative phosphatase, domain 2"/>
    <property type="match status" value="1"/>
</dbReference>
<keyword evidence="5" id="KW-0119">Carbohydrate metabolism</keyword>
<proteinExistence type="inferred from homology"/>
<dbReference type="Pfam" id="PF13419">
    <property type="entry name" value="HAD_2"/>
    <property type="match status" value="1"/>
</dbReference>
<dbReference type="PANTHER" id="PTHR46193:SF18">
    <property type="entry name" value="HEXITOL PHOSPHATASE B"/>
    <property type="match status" value="1"/>
</dbReference>
<dbReference type="InterPro" id="IPR023198">
    <property type="entry name" value="PGP-like_dom2"/>
</dbReference>
<dbReference type="SFLD" id="SFLDG01135">
    <property type="entry name" value="C1.5.6:_HAD__Beta-PGM__Phospha"/>
    <property type="match status" value="1"/>
</dbReference>
<comment type="caution">
    <text evidence="6">The sequence shown here is derived from an EMBL/GenBank/DDBJ whole genome shotgun (WGS) entry which is preliminary data.</text>
</comment>
<accession>A0ABU8ES38</accession>
<keyword evidence="3" id="KW-0479">Metal-binding</keyword>
<dbReference type="InterPro" id="IPR051600">
    <property type="entry name" value="Beta-PGM-like"/>
</dbReference>
<name>A0ABU8ES38_9GAMM</name>
<dbReference type="Gene3D" id="3.40.50.1000">
    <property type="entry name" value="HAD superfamily/HAD-like"/>
    <property type="match status" value="1"/>
</dbReference>
<dbReference type="InterPro" id="IPR023214">
    <property type="entry name" value="HAD_sf"/>
</dbReference>
<dbReference type="SFLD" id="SFLDS00003">
    <property type="entry name" value="Haloacid_Dehalogenase"/>
    <property type="match status" value="1"/>
</dbReference>
<dbReference type="EMBL" id="JBAWKS010000001">
    <property type="protein sequence ID" value="MEI4549013.1"/>
    <property type="molecule type" value="Genomic_DNA"/>
</dbReference>
<keyword evidence="4" id="KW-0460">Magnesium</keyword>
<evidence type="ECO:0000313" key="6">
    <source>
        <dbReference type="EMBL" id="MEI4549013.1"/>
    </source>
</evidence>
<sequence length="218" mass="23646">MSLSAIYFDLDGTLVDSEHLHAVSWNKVLAMFDLHFSETEFCQQFAGKPTLEAAKVLVEEHQLGLSASALAKKKHIVFADISKLHLPALLPGAKALLAWCREQGLKVALVTGSAKEEAHSILTGHDLAKYFDVIFTRDDVEQPKPHPEPYLRAIAHFSLTASSGLAVEDTVTGSSSAKSAELYTVVVPNKYSLSADFSHADSRCSSLLEVQALIASKL</sequence>
<dbReference type="Proteomes" id="UP001382455">
    <property type="component" value="Unassembled WGS sequence"/>
</dbReference>
<evidence type="ECO:0000313" key="7">
    <source>
        <dbReference type="Proteomes" id="UP001382455"/>
    </source>
</evidence>
<dbReference type="PANTHER" id="PTHR46193">
    <property type="entry name" value="6-PHOSPHOGLUCONATE PHOSPHATASE"/>
    <property type="match status" value="1"/>
</dbReference>
<evidence type="ECO:0000256" key="5">
    <source>
        <dbReference type="ARBA" id="ARBA00023277"/>
    </source>
</evidence>